<keyword evidence="2" id="KW-0614">Plasmid</keyword>
<feature type="region of interest" description="Disordered" evidence="1">
    <location>
        <begin position="272"/>
        <end position="294"/>
    </location>
</feature>
<sequence length="346" mass="36333">MNRSCTFSSLCLRGSMAERLVCSTVETARMTTTGTNWDGRNLGDHRVTRRYWRAEKDAMSQRFAQVFGTERQGAAGVAIVLDEAGGEVQLTPGWRVTLSTLSAPSRVMVEVEAAPVGVSPASVASLAEGMDAATSVMESLVGDPVARAELARSAEAAERWRLAMQWQGMAAALAATMPHPVSAPPRMSKGRVPVLAACVATSAVVSILMGAVLSQESRSAERLPMPSVVSVADFATMTDVVGAGTGGGGIAHAALDAADEDISVTVRMPMGISRDMPKDPGPVTPGQAVPDEDGKCKGSEVALRGACWHKGDPSEKVDGKCPKDKWEWRGGCYVPVLVGARQAVRP</sequence>
<organism evidence="2">
    <name type="scientific">Myxococcus fulvus</name>
    <dbReference type="NCBI Taxonomy" id="33"/>
    <lineage>
        <taxon>Bacteria</taxon>
        <taxon>Pseudomonadati</taxon>
        <taxon>Myxococcota</taxon>
        <taxon>Myxococcia</taxon>
        <taxon>Myxococcales</taxon>
        <taxon>Cystobacterineae</taxon>
        <taxon>Myxococcaceae</taxon>
        <taxon>Myxococcus</taxon>
    </lineage>
</organism>
<gene>
    <name evidence="2" type="ORF">pMF1.12</name>
</gene>
<reference evidence="2" key="1">
    <citation type="journal article" date="2008" name="Appl. Environ. Microbiol.">
        <title>Discovery of the autonomously replicating plasmid pMF1 from Myxococcus fulvus and development of a gene cloning system in Myxococcus xanthus.</title>
        <authorList>
            <person name="Zhao J.Y."/>
            <person name="Zhong L."/>
            <person name="Shen M.J."/>
            <person name="Xia Z.J."/>
            <person name="Cheng Q.X."/>
            <person name="Sun X."/>
            <person name="Zhao G.P."/>
            <person name="Li Y.Z."/>
            <person name="Qin Z.J."/>
        </authorList>
    </citation>
    <scope>NUCLEOTIDE SEQUENCE</scope>
    <source>
        <strain evidence="2">124B02</strain>
        <plasmid evidence="2">pMF1</plasmid>
    </source>
</reference>
<evidence type="ECO:0000256" key="1">
    <source>
        <dbReference type="SAM" id="MobiDB-lite"/>
    </source>
</evidence>
<dbReference type="EMBL" id="EU137666">
    <property type="protein sequence ID" value="ABX46795.1"/>
    <property type="molecule type" value="Genomic_DNA"/>
</dbReference>
<name>B0YR21_MYXFU</name>
<proteinExistence type="predicted"/>
<protein>
    <submittedName>
        <fullName evidence="2">Uncharacterized protein</fullName>
    </submittedName>
</protein>
<evidence type="ECO:0000313" key="2">
    <source>
        <dbReference type="EMBL" id="ABX46795.1"/>
    </source>
</evidence>
<dbReference type="AlphaFoldDB" id="B0YR21"/>
<accession>B0YR21</accession>
<geneLocation type="plasmid" evidence="2">
    <name>pMF1</name>
</geneLocation>